<keyword evidence="5 11" id="KW-0732">Signal</keyword>
<evidence type="ECO:0000256" key="6">
    <source>
        <dbReference type="ARBA" id="ARBA00022764"/>
    </source>
</evidence>
<dbReference type="EMBL" id="FLUL01000001">
    <property type="protein sequence ID" value="SBW06503.1"/>
    <property type="molecule type" value="Genomic_DNA"/>
</dbReference>
<dbReference type="Gene3D" id="3.20.20.300">
    <property type="entry name" value="Glycoside hydrolase, family 3, N-terminal domain"/>
    <property type="match status" value="1"/>
</dbReference>
<dbReference type="EC" id="3.2.1.21" evidence="4"/>
<proteinExistence type="inferred from homology"/>
<dbReference type="InterPro" id="IPR017853">
    <property type="entry name" value="GH"/>
</dbReference>
<evidence type="ECO:0000256" key="4">
    <source>
        <dbReference type="ARBA" id="ARBA00012744"/>
    </source>
</evidence>
<dbReference type="SMART" id="SM01217">
    <property type="entry name" value="Fn3_like"/>
    <property type="match status" value="1"/>
</dbReference>
<dbReference type="GO" id="GO:0008422">
    <property type="term" value="F:beta-glucosidase activity"/>
    <property type="evidence" value="ECO:0007669"/>
    <property type="project" value="UniProtKB-EC"/>
</dbReference>
<keyword evidence="6" id="KW-0574">Periplasm</keyword>
<evidence type="ECO:0000259" key="12">
    <source>
        <dbReference type="SMART" id="SM01217"/>
    </source>
</evidence>
<dbReference type="GO" id="GO:0009251">
    <property type="term" value="P:glucan catabolic process"/>
    <property type="evidence" value="ECO:0007669"/>
    <property type="project" value="TreeGrafter"/>
</dbReference>
<dbReference type="FunFam" id="2.60.40.10:FF:000495">
    <property type="entry name" value="Periplasmic beta-glucosidase"/>
    <property type="match status" value="1"/>
</dbReference>
<dbReference type="FunFam" id="3.20.20.300:FF:000005">
    <property type="entry name" value="Periplasmic beta-glucosidase"/>
    <property type="match status" value="1"/>
</dbReference>
<comment type="subcellular location">
    <subcellularLocation>
        <location evidence="2">Periplasm</location>
    </subcellularLocation>
</comment>
<dbReference type="Pfam" id="PF00933">
    <property type="entry name" value="Glyco_hydro_3"/>
    <property type="match status" value="1"/>
</dbReference>
<keyword evidence="8 10" id="KW-0326">Glycosidase</keyword>
<dbReference type="PANTHER" id="PTHR30620:SF16">
    <property type="entry name" value="LYSOSOMAL BETA GLUCOSIDASE"/>
    <property type="match status" value="1"/>
</dbReference>
<comment type="catalytic activity">
    <reaction evidence="1">
        <text>Hydrolysis of terminal, non-reducing beta-D-glucosyl residues with release of beta-D-glucose.</text>
        <dbReference type="EC" id="3.2.1.21"/>
    </reaction>
</comment>
<dbReference type="InterPro" id="IPR036962">
    <property type="entry name" value="Glyco_hydro_3_N_sf"/>
</dbReference>
<evidence type="ECO:0000256" key="1">
    <source>
        <dbReference type="ARBA" id="ARBA00000448"/>
    </source>
</evidence>
<dbReference type="InterPro" id="IPR001764">
    <property type="entry name" value="Glyco_hydro_3_N"/>
</dbReference>
<dbReference type="FunFam" id="3.40.50.1700:FF:000004">
    <property type="entry name" value="Periplasmic beta-glucosidase"/>
    <property type="match status" value="1"/>
</dbReference>
<dbReference type="InterPro" id="IPR036881">
    <property type="entry name" value="Glyco_hydro_3_C_sf"/>
</dbReference>
<dbReference type="Gene3D" id="2.60.40.10">
    <property type="entry name" value="Immunoglobulins"/>
    <property type="match status" value="1"/>
</dbReference>
<name>A0A212K471_9BACT</name>
<feature type="domain" description="Fibronectin type III-like" evidence="12">
    <location>
        <begin position="680"/>
        <end position="749"/>
    </location>
</feature>
<evidence type="ECO:0000256" key="9">
    <source>
        <dbReference type="ARBA" id="ARBA00067498"/>
    </source>
</evidence>
<dbReference type="PANTHER" id="PTHR30620">
    <property type="entry name" value="PERIPLASMIC BETA-GLUCOSIDASE-RELATED"/>
    <property type="match status" value="1"/>
</dbReference>
<feature type="chain" id="PRO_5013233661" description="Periplasmic beta-glucosidase" evidence="11">
    <location>
        <begin position="19"/>
        <end position="760"/>
    </location>
</feature>
<dbReference type="Pfam" id="PF14310">
    <property type="entry name" value="Fn3-like"/>
    <property type="match status" value="1"/>
</dbReference>
<dbReference type="RefSeq" id="WP_296951222.1">
    <property type="nucleotide sequence ID" value="NZ_LT599021.1"/>
</dbReference>
<dbReference type="NCBIfam" id="NF011678">
    <property type="entry name" value="PRK15098.1"/>
    <property type="match status" value="1"/>
</dbReference>
<evidence type="ECO:0000256" key="11">
    <source>
        <dbReference type="SAM" id="SignalP"/>
    </source>
</evidence>
<dbReference type="SUPFAM" id="SSF52279">
    <property type="entry name" value="Beta-D-glucan exohydrolase, C-terminal domain"/>
    <property type="match status" value="1"/>
</dbReference>
<dbReference type="InterPro" id="IPR013783">
    <property type="entry name" value="Ig-like_fold"/>
</dbReference>
<dbReference type="Gene3D" id="3.40.50.1700">
    <property type="entry name" value="Glycoside hydrolase family 3 C-terminal domain"/>
    <property type="match status" value="1"/>
</dbReference>
<dbReference type="InterPro" id="IPR002772">
    <property type="entry name" value="Glyco_hydro_3_C"/>
</dbReference>
<evidence type="ECO:0000256" key="2">
    <source>
        <dbReference type="ARBA" id="ARBA00004418"/>
    </source>
</evidence>
<organism evidence="13">
    <name type="scientific">uncultured Dysgonomonas sp</name>
    <dbReference type="NCBI Taxonomy" id="206096"/>
    <lineage>
        <taxon>Bacteria</taxon>
        <taxon>Pseudomonadati</taxon>
        <taxon>Bacteroidota</taxon>
        <taxon>Bacteroidia</taxon>
        <taxon>Bacteroidales</taxon>
        <taxon>Dysgonomonadaceae</taxon>
        <taxon>Dysgonomonas</taxon>
        <taxon>environmental samples</taxon>
    </lineage>
</organism>
<dbReference type="InterPro" id="IPR019800">
    <property type="entry name" value="Glyco_hydro_3_AS"/>
</dbReference>
<evidence type="ECO:0000256" key="10">
    <source>
        <dbReference type="RuleBase" id="RU361161"/>
    </source>
</evidence>
<dbReference type="PROSITE" id="PS00775">
    <property type="entry name" value="GLYCOSYL_HYDROL_F3"/>
    <property type="match status" value="1"/>
</dbReference>
<dbReference type="Pfam" id="PF01915">
    <property type="entry name" value="Glyco_hydro_3_C"/>
    <property type="match status" value="1"/>
</dbReference>
<protein>
    <recommendedName>
        <fullName evidence="9">Periplasmic beta-glucosidase</fullName>
        <ecNumber evidence="4">3.2.1.21</ecNumber>
    </recommendedName>
</protein>
<dbReference type="GO" id="GO:0042597">
    <property type="term" value="C:periplasmic space"/>
    <property type="evidence" value="ECO:0007669"/>
    <property type="project" value="UniProtKB-SubCell"/>
</dbReference>
<feature type="signal peptide" evidence="11">
    <location>
        <begin position="1"/>
        <end position="18"/>
    </location>
</feature>
<reference evidence="13" key="1">
    <citation type="submission" date="2016-04" db="EMBL/GenBank/DDBJ databases">
        <authorList>
            <person name="Evans L.H."/>
            <person name="Alamgir A."/>
            <person name="Owens N."/>
            <person name="Weber N.D."/>
            <person name="Virtaneva K."/>
            <person name="Barbian K."/>
            <person name="Babar A."/>
            <person name="Rosenke K."/>
        </authorList>
    </citation>
    <scope>NUCLEOTIDE SEQUENCE</scope>
    <source>
        <strain evidence="13">86-2</strain>
    </source>
</reference>
<sequence length="760" mass="83633">MKKLITTVLLGCTLIANAQQNQNTKMDRFIDDLMSKMTIEEKIGQLNLPGSGDIVTGQAKNSDIAGKIKKGLVGGLFNIKGVEKIKDVQRVAVEESRLGIPLIFGMDVIHGYETVFPIPLGLSCSWDMDAVEKSARIAAIEASADGICWTFSPMVDISRDPRWGRVSEGNGEDPYLGGQIAKAMVKGYQGVGDKTFTTNNQIMSCVKHYALYGAGEAGRDYNTVDMSRQRMYNEYFYPYQAAVDAGVGSVMASFNEVDGVPATGNKWLMTYVLRKQWGFNGFVVTDFTGINEMVDHGIGDLQTVSARALRAGIDMDMVGEGFLTTLKKSLDEGKITEADINRACRLILEAKYKLGLFTDPYKYCDVSRVKKEVYTPEHRALARKIAAESFVLLKNDNVLPLSKKGTIAVVGPLGNTRENMPGTWSVAADFNKATTVVDGLKAVVGNKANVVYAKGSNLTTDPVLEQRATLFGRDLQRDGRTEEELRNEALQIAKNADVIIAALGESSEYSGESSSRSEIGIPDIQQRLLKELLKTGKPVVLVLFTGRPLTLTWENENVPAILNVWFGGTEAAYAIGDVLFGDVNPSGKLTTTFPQNVGQIPLYYNHKNTGRPLADGKWFEKFRSNYLDVSNDPLYPFGFGLSYSKFDYSDVKLSSTQIDTNGELTASVTVTNKSKVDGAEVVQLYIRDVVGSVTRPVKELKGFEKVFIKAGESKTVDFKITPEMLKFYDYDLNFVFEPGDFEVMIGGNSRDVKNARFTLK</sequence>
<evidence type="ECO:0000256" key="3">
    <source>
        <dbReference type="ARBA" id="ARBA00005336"/>
    </source>
</evidence>
<accession>A0A212K471</accession>
<keyword evidence="7 10" id="KW-0378">Hydrolase</keyword>
<gene>
    <name evidence="13" type="primary">bglX</name>
    <name evidence="13" type="ORF">KL86DYS2_12985</name>
</gene>
<evidence type="ECO:0000256" key="7">
    <source>
        <dbReference type="ARBA" id="ARBA00022801"/>
    </source>
</evidence>
<evidence type="ECO:0000256" key="5">
    <source>
        <dbReference type="ARBA" id="ARBA00022729"/>
    </source>
</evidence>
<dbReference type="PRINTS" id="PR00133">
    <property type="entry name" value="GLHYDRLASE3"/>
</dbReference>
<dbReference type="SUPFAM" id="SSF51445">
    <property type="entry name" value="(Trans)glycosidases"/>
    <property type="match status" value="1"/>
</dbReference>
<dbReference type="AlphaFoldDB" id="A0A212K471"/>
<comment type="similarity">
    <text evidence="3 10">Belongs to the glycosyl hydrolase 3 family.</text>
</comment>
<dbReference type="InterPro" id="IPR051915">
    <property type="entry name" value="Cellulose_Degrad_GH3"/>
</dbReference>
<evidence type="ECO:0000313" key="13">
    <source>
        <dbReference type="EMBL" id="SBW06503.1"/>
    </source>
</evidence>
<dbReference type="InterPro" id="IPR026891">
    <property type="entry name" value="Fn3-like"/>
</dbReference>
<evidence type="ECO:0000256" key="8">
    <source>
        <dbReference type="ARBA" id="ARBA00023295"/>
    </source>
</evidence>